<evidence type="ECO:0000256" key="3">
    <source>
        <dbReference type="ARBA" id="ARBA00022692"/>
    </source>
</evidence>
<comment type="caution">
    <text evidence="12">The sequence shown here is derived from an EMBL/GenBank/DDBJ whole genome shotgun (WGS) entry which is preliminary data.</text>
</comment>
<dbReference type="InterPro" id="IPR013106">
    <property type="entry name" value="Ig_V-set"/>
</dbReference>
<sequence length="192" mass="21305">MRKLSVCITGHPAVTCHASVGETVVLPCTSTFPEVLNISHSKLYWQRGDDLVHFLHKGHDDLKSQDKRYNGRTSLFLNEVKHGNFSLKLSNVQLQDEAVYSCIYSQTGHQTKKSQIKLNVSDSPSTEEEHQSSGHSQISLISAGDAPHLDVLLLSFHLLVALGVWHLYLGKLTFFSLEAVLDNRASLGRTAL</sequence>
<accession>A0A2P4THT2</accession>
<evidence type="ECO:0000256" key="1">
    <source>
        <dbReference type="ARBA" id="ARBA00004251"/>
    </source>
</evidence>
<keyword evidence="5" id="KW-1133">Transmembrane helix</keyword>
<keyword evidence="3" id="KW-0812">Transmembrane</keyword>
<dbReference type="Pfam" id="PF07686">
    <property type="entry name" value="V-set"/>
    <property type="match status" value="1"/>
</dbReference>
<dbReference type="GO" id="GO:0009897">
    <property type="term" value="C:external side of plasma membrane"/>
    <property type="evidence" value="ECO:0007669"/>
    <property type="project" value="TreeGrafter"/>
</dbReference>
<dbReference type="GO" id="GO:0006955">
    <property type="term" value="P:immune response"/>
    <property type="evidence" value="ECO:0007669"/>
    <property type="project" value="TreeGrafter"/>
</dbReference>
<evidence type="ECO:0000313" key="13">
    <source>
        <dbReference type="Proteomes" id="UP000237246"/>
    </source>
</evidence>
<dbReference type="FunFam" id="2.60.40.10:FF:000142">
    <property type="entry name" value="V-set domain-containing T-cell activation inhibitor 1"/>
    <property type="match status" value="1"/>
</dbReference>
<dbReference type="SMART" id="SM00409">
    <property type="entry name" value="IG"/>
    <property type="match status" value="1"/>
</dbReference>
<dbReference type="Proteomes" id="UP000237246">
    <property type="component" value="Unassembled WGS sequence"/>
</dbReference>
<evidence type="ECO:0000256" key="6">
    <source>
        <dbReference type="ARBA" id="ARBA00023136"/>
    </source>
</evidence>
<comment type="subcellular location">
    <subcellularLocation>
        <location evidence="1">Cell membrane</location>
        <topology evidence="1">Single-pass type I membrane protein</topology>
    </subcellularLocation>
</comment>
<feature type="domain" description="Ig-like" evidence="11">
    <location>
        <begin position="21"/>
        <end position="119"/>
    </location>
</feature>
<dbReference type="PANTHER" id="PTHR25466:SF14">
    <property type="entry name" value="BUTYROPHILIN SUBFAMILY 2 MEMBER A2-LIKE-RELATED"/>
    <property type="match status" value="1"/>
</dbReference>
<reference evidence="12 13" key="1">
    <citation type="submission" date="2018-01" db="EMBL/GenBank/DDBJ databases">
        <title>Comparison of the Chinese Bamboo Partridge and Red Junglefowl genome sequences highlights the importance of demography in genome evolution.</title>
        <authorList>
            <person name="Tiley G.P."/>
            <person name="Kimball R.T."/>
            <person name="Braun E.L."/>
            <person name="Burleigh J.G."/>
        </authorList>
    </citation>
    <scope>NUCLEOTIDE SEQUENCE [LARGE SCALE GENOMIC DNA]</scope>
    <source>
        <strain evidence="12">RTK389</strain>
        <tissue evidence="12">Blood</tissue>
    </source>
</reference>
<dbReference type="Gene3D" id="2.60.40.10">
    <property type="entry name" value="Immunoglobulins"/>
    <property type="match status" value="1"/>
</dbReference>
<gene>
    <name evidence="12" type="ORF">CIB84_000321</name>
</gene>
<keyword evidence="4" id="KW-0732">Signal</keyword>
<dbReference type="GO" id="GO:0042130">
    <property type="term" value="P:negative regulation of T cell proliferation"/>
    <property type="evidence" value="ECO:0007669"/>
    <property type="project" value="TreeGrafter"/>
</dbReference>
<dbReference type="SUPFAM" id="SSF48726">
    <property type="entry name" value="Immunoglobulin"/>
    <property type="match status" value="1"/>
</dbReference>
<evidence type="ECO:0000256" key="2">
    <source>
        <dbReference type="ARBA" id="ARBA00022475"/>
    </source>
</evidence>
<dbReference type="PANTHER" id="PTHR25466">
    <property type="entry name" value="T-LYMPHOCYTE ACTIVATION ANTIGEN"/>
    <property type="match status" value="1"/>
</dbReference>
<evidence type="ECO:0000256" key="9">
    <source>
        <dbReference type="ARBA" id="ARBA00023180"/>
    </source>
</evidence>
<dbReference type="InterPro" id="IPR051713">
    <property type="entry name" value="T-cell_Activation_Regulation"/>
</dbReference>
<dbReference type="InterPro" id="IPR003599">
    <property type="entry name" value="Ig_sub"/>
</dbReference>
<dbReference type="GO" id="GO:0031295">
    <property type="term" value="P:T cell costimulation"/>
    <property type="evidence" value="ECO:0007669"/>
    <property type="project" value="TreeGrafter"/>
</dbReference>
<keyword evidence="7" id="KW-1015">Disulfide bond</keyword>
<keyword evidence="6" id="KW-0472">Membrane</keyword>
<dbReference type="EMBL" id="PPHD01000139">
    <property type="protein sequence ID" value="POI35923.1"/>
    <property type="molecule type" value="Genomic_DNA"/>
</dbReference>
<protein>
    <recommendedName>
        <fullName evidence="11">Ig-like domain-containing protein</fullName>
    </recommendedName>
</protein>
<evidence type="ECO:0000256" key="8">
    <source>
        <dbReference type="ARBA" id="ARBA00023170"/>
    </source>
</evidence>
<keyword evidence="13" id="KW-1185">Reference proteome</keyword>
<dbReference type="PROSITE" id="PS50835">
    <property type="entry name" value="IG_LIKE"/>
    <property type="match status" value="1"/>
</dbReference>
<dbReference type="GO" id="GO:0042102">
    <property type="term" value="P:positive regulation of T cell proliferation"/>
    <property type="evidence" value="ECO:0007669"/>
    <property type="project" value="TreeGrafter"/>
</dbReference>
<dbReference type="OrthoDB" id="9898017at2759"/>
<proteinExistence type="predicted"/>
<evidence type="ECO:0000256" key="10">
    <source>
        <dbReference type="ARBA" id="ARBA00023319"/>
    </source>
</evidence>
<keyword evidence="10" id="KW-0393">Immunoglobulin domain</keyword>
<evidence type="ECO:0000256" key="5">
    <source>
        <dbReference type="ARBA" id="ARBA00022989"/>
    </source>
</evidence>
<evidence type="ECO:0000256" key="7">
    <source>
        <dbReference type="ARBA" id="ARBA00023157"/>
    </source>
</evidence>
<keyword evidence="9" id="KW-0325">Glycoprotein</keyword>
<evidence type="ECO:0000256" key="4">
    <source>
        <dbReference type="ARBA" id="ARBA00022729"/>
    </source>
</evidence>
<keyword evidence="2" id="KW-1003">Cell membrane</keyword>
<dbReference type="InterPro" id="IPR036179">
    <property type="entry name" value="Ig-like_dom_sf"/>
</dbReference>
<dbReference type="AlphaFoldDB" id="A0A2P4THT2"/>
<dbReference type="InterPro" id="IPR007110">
    <property type="entry name" value="Ig-like_dom"/>
</dbReference>
<name>A0A2P4THT2_BAMTH</name>
<organism evidence="12 13">
    <name type="scientific">Bambusicola thoracicus</name>
    <name type="common">Chinese bamboo-partridge</name>
    <name type="synonym">Perdix thoracica</name>
    <dbReference type="NCBI Taxonomy" id="9083"/>
    <lineage>
        <taxon>Eukaryota</taxon>
        <taxon>Metazoa</taxon>
        <taxon>Chordata</taxon>
        <taxon>Craniata</taxon>
        <taxon>Vertebrata</taxon>
        <taxon>Euteleostomi</taxon>
        <taxon>Archelosauria</taxon>
        <taxon>Archosauria</taxon>
        <taxon>Dinosauria</taxon>
        <taxon>Saurischia</taxon>
        <taxon>Theropoda</taxon>
        <taxon>Coelurosauria</taxon>
        <taxon>Aves</taxon>
        <taxon>Neognathae</taxon>
        <taxon>Galloanserae</taxon>
        <taxon>Galliformes</taxon>
        <taxon>Phasianidae</taxon>
        <taxon>Perdicinae</taxon>
        <taxon>Bambusicola</taxon>
    </lineage>
</organism>
<dbReference type="GO" id="GO:0007166">
    <property type="term" value="P:cell surface receptor signaling pathway"/>
    <property type="evidence" value="ECO:0007669"/>
    <property type="project" value="TreeGrafter"/>
</dbReference>
<keyword evidence="8" id="KW-0675">Receptor</keyword>
<dbReference type="GO" id="GO:0071222">
    <property type="term" value="P:cellular response to lipopolysaccharide"/>
    <property type="evidence" value="ECO:0007669"/>
    <property type="project" value="TreeGrafter"/>
</dbReference>
<dbReference type="InterPro" id="IPR013783">
    <property type="entry name" value="Ig-like_fold"/>
</dbReference>
<evidence type="ECO:0000259" key="11">
    <source>
        <dbReference type="PROSITE" id="PS50835"/>
    </source>
</evidence>
<evidence type="ECO:0000313" key="12">
    <source>
        <dbReference type="EMBL" id="POI35923.1"/>
    </source>
</evidence>